<dbReference type="Proteomes" id="UP000617145">
    <property type="component" value="Unassembled WGS sequence"/>
</dbReference>
<dbReference type="Gene3D" id="3.40.50.300">
    <property type="entry name" value="P-loop containing nucleotide triphosphate hydrolases"/>
    <property type="match status" value="1"/>
</dbReference>
<dbReference type="InterPro" id="IPR027417">
    <property type="entry name" value="P-loop_NTPase"/>
</dbReference>
<dbReference type="RefSeq" id="WP_188788870.1">
    <property type="nucleotide sequence ID" value="NZ_BMJV01000001.1"/>
</dbReference>
<dbReference type="AlphaFoldDB" id="A0A8J3EFD2"/>
<evidence type="ECO:0008006" key="4">
    <source>
        <dbReference type="Google" id="ProtNLM"/>
    </source>
</evidence>
<protein>
    <recommendedName>
        <fullName evidence="4">Dynamin family protein</fullName>
    </recommendedName>
</protein>
<gene>
    <name evidence="2" type="ORF">GCM10011415_07660</name>
</gene>
<feature type="region of interest" description="Disordered" evidence="1">
    <location>
        <begin position="271"/>
        <end position="312"/>
    </location>
</feature>
<accession>A0A8J3EFD2</accession>
<comment type="caution">
    <text evidence="2">The sequence shown here is derived from an EMBL/GenBank/DDBJ whole genome shotgun (WGS) entry which is preliminary data.</text>
</comment>
<reference evidence="2" key="2">
    <citation type="submission" date="2020-09" db="EMBL/GenBank/DDBJ databases">
        <authorList>
            <person name="Sun Q."/>
            <person name="Zhou Y."/>
        </authorList>
    </citation>
    <scope>NUCLEOTIDE SEQUENCE</scope>
    <source>
        <strain evidence="2">CGMCC 1.15762</strain>
    </source>
</reference>
<dbReference type="EMBL" id="BMJV01000001">
    <property type="protein sequence ID" value="GGG63661.1"/>
    <property type="molecule type" value="Genomic_DNA"/>
</dbReference>
<dbReference type="PANTHER" id="PTHR43681">
    <property type="entry name" value="TRANSMEMBRANE GTPASE FZO"/>
    <property type="match status" value="1"/>
</dbReference>
<dbReference type="SUPFAM" id="SSF52540">
    <property type="entry name" value="P-loop containing nucleoside triphosphate hydrolases"/>
    <property type="match status" value="1"/>
</dbReference>
<sequence length="415" mass="43847">MTDANRAARRPAAPRPARLPRILVAGEFSSGKTQLISGLLGEAVLPSNVVSTALPPIWLVSGSGLRVAIAHDGTEREVDGIEAFDLATTAFGVVAHGAPILDSFEIIDTPGNSDPNIPPETWQRMVDYADAVVWCTNATQAWRQSEKAVWQDMPQVLRDNATLLVTHADRLQDQRSVERVMRRVTREAKPFFSSILLGSTLSDRDVARVLSHLRDLVPTLPTLPGVDAPQVRRAVAIAARRQAAAQADGTSKPAPRRVSVPAARDLMRLQRHAAASGASADAKPVADSKPATKASAAPTPAPKAAPRTAPAATPAAPACAMSAPVAPPPLAPGMGRARALWRELGGSAGLVNTGQILNRIERFIDLLDHQLAVEAAASASAAARDDTLPARSETDRDEIARLLQATGQASIGRQK</sequence>
<evidence type="ECO:0000313" key="2">
    <source>
        <dbReference type="EMBL" id="GGG63661.1"/>
    </source>
</evidence>
<reference evidence="2" key="1">
    <citation type="journal article" date="2014" name="Int. J. Syst. Evol. Microbiol.">
        <title>Complete genome sequence of Corynebacterium casei LMG S-19264T (=DSM 44701T), isolated from a smear-ripened cheese.</title>
        <authorList>
            <consortium name="US DOE Joint Genome Institute (JGI-PGF)"/>
            <person name="Walter F."/>
            <person name="Albersmeier A."/>
            <person name="Kalinowski J."/>
            <person name="Ruckert C."/>
        </authorList>
    </citation>
    <scope>NUCLEOTIDE SEQUENCE</scope>
    <source>
        <strain evidence="2">CGMCC 1.15762</strain>
    </source>
</reference>
<keyword evidence="3" id="KW-1185">Reference proteome</keyword>
<evidence type="ECO:0000256" key="1">
    <source>
        <dbReference type="SAM" id="MobiDB-lite"/>
    </source>
</evidence>
<dbReference type="PANTHER" id="PTHR43681:SF1">
    <property type="entry name" value="SARCALUMENIN"/>
    <property type="match status" value="1"/>
</dbReference>
<name>A0A8J3EFD2_9RHOB</name>
<dbReference type="InterPro" id="IPR051943">
    <property type="entry name" value="TRAFAC_Dynamin-like_GTPase"/>
</dbReference>
<proteinExistence type="predicted"/>
<organism evidence="2 3">
    <name type="scientific">Salipiger pallidus</name>
    <dbReference type="NCBI Taxonomy" id="1775170"/>
    <lineage>
        <taxon>Bacteria</taxon>
        <taxon>Pseudomonadati</taxon>
        <taxon>Pseudomonadota</taxon>
        <taxon>Alphaproteobacteria</taxon>
        <taxon>Rhodobacterales</taxon>
        <taxon>Roseobacteraceae</taxon>
        <taxon>Salipiger</taxon>
    </lineage>
</organism>
<feature type="compositionally biased region" description="Low complexity" evidence="1">
    <location>
        <begin position="273"/>
        <end position="312"/>
    </location>
</feature>
<evidence type="ECO:0000313" key="3">
    <source>
        <dbReference type="Proteomes" id="UP000617145"/>
    </source>
</evidence>